<proteinExistence type="inferred from homology"/>
<evidence type="ECO:0000313" key="9">
    <source>
        <dbReference type="EMBL" id="KAH3680438.1"/>
    </source>
</evidence>
<dbReference type="Proteomes" id="UP000774326">
    <property type="component" value="Unassembled WGS sequence"/>
</dbReference>
<reference evidence="9" key="2">
    <citation type="submission" date="2021-01" db="EMBL/GenBank/DDBJ databases">
        <authorList>
            <person name="Schikora-Tamarit M.A."/>
        </authorList>
    </citation>
    <scope>NUCLEOTIDE SEQUENCE</scope>
    <source>
        <strain evidence="9">CBS2887</strain>
    </source>
</reference>
<dbReference type="PANTHER" id="PTHR12100">
    <property type="entry name" value="SEC10"/>
    <property type="match status" value="1"/>
</dbReference>
<feature type="region of interest" description="Disordered" evidence="6">
    <location>
        <begin position="495"/>
        <end position="523"/>
    </location>
</feature>
<dbReference type="OrthoDB" id="125856at2759"/>
<feature type="domain" description="Exocyst complex component Sec10 N-terminal" evidence="8">
    <location>
        <begin position="57"/>
        <end position="170"/>
    </location>
</feature>
<comment type="similarity">
    <text evidence="1">Belongs to the SEC10 family.</text>
</comment>
<evidence type="ECO:0000256" key="2">
    <source>
        <dbReference type="ARBA" id="ARBA00022448"/>
    </source>
</evidence>
<accession>A0A9P8PY33</accession>
<sequence>MASLYDLDPKIRKLLSLDNYLDNLSVYEFIEELGNSNTATTPSSSRTTAPQLGHLDPKPYIRTFESTLKELKKLGKEAQSKQDTLAAEVSQYELDHSRNVISLASRTDSVNSQFKVLDDEITVCNSTVRPLTDDLTRILKSKERSLDAVSVIQIYVDFYKSGESQQLDHMMNGASVERRKCAGTVSQLLRLSVKLESDELPESKKTSELIQKYSELMETSLLEDFNNEYRRDNFQKMKEIVEVLTEYNGGDTVVKNFVNQNQFFLDSQIFKDQETKDRLHDEKFWDELSDPSSHVGLPANYSDQFYEVVKNVIHDETIIIMEVFENPISALTLFVQRVYVQQIQSRIESLLKISYSSSTLAYLRTLHSLYLATGEFTRDLCAFFQSQFKDYDLLEELIIAVEQSYNELFIQHLSDSKYSELEKKILESIFINVTSVYEGSNEMKLGSSKKSLSQRLEEFTHPKSQSGTPDIHEYEKLHRNSRVGQLKSYMRTQLDRSHSFKRTSSTSATSPNPNQQRFSIDQSKSKMNITEVESLLKSTVESLSRIIELNPSHSAQNGLDILEILLLGLGKSYVDLGLEISYAGLHSQDYRSEVVSFAYLDNITQVSEILLLMATCIRTIVLPLANNSPGIRQRMVTLTNGYVSKVELSVNLIVADTVTLFKDRTQFSLSKQKKKDFLPKVGELVDGNTDACESLVSFIEDGFEQIKEYLNGENLNSVLREIGVFIFDSLFEHFKNYQVNTTGGVILTTDIIAYQNAVDKWQITDISKKFQLLREIANLFTVNSELINSLTKDGQLVTLKPYVLRQFINKRVDDNDVGYFDRLVSEFKK</sequence>
<dbReference type="Pfam" id="PF07393">
    <property type="entry name" value="Sec10_HB"/>
    <property type="match status" value="1"/>
</dbReference>
<evidence type="ECO:0000256" key="1">
    <source>
        <dbReference type="ARBA" id="ARBA00006572"/>
    </source>
</evidence>
<feature type="compositionally biased region" description="Polar residues" evidence="6">
    <location>
        <begin position="511"/>
        <end position="523"/>
    </location>
</feature>
<evidence type="ECO:0000256" key="3">
    <source>
        <dbReference type="ARBA" id="ARBA00022483"/>
    </source>
</evidence>
<comment type="caution">
    <text evidence="9">The sequence shown here is derived from an EMBL/GenBank/DDBJ whole genome shotgun (WGS) entry which is preliminary data.</text>
</comment>
<organism evidence="9 10">
    <name type="scientific">Wickerhamomyces pijperi</name>
    <name type="common">Yeast</name>
    <name type="synonym">Pichia pijperi</name>
    <dbReference type="NCBI Taxonomy" id="599730"/>
    <lineage>
        <taxon>Eukaryota</taxon>
        <taxon>Fungi</taxon>
        <taxon>Dikarya</taxon>
        <taxon>Ascomycota</taxon>
        <taxon>Saccharomycotina</taxon>
        <taxon>Saccharomycetes</taxon>
        <taxon>Phaffomycetales</taxon>
        <taxon>Wickerhamomycetaceae</taxon>
        <taxon>Wickerhamomyces</taxon>
    </lineage>
</organism>
<evidence type="ECO:0000256" key="5">
    <source>
        <dbReference type="SAM" id="Coils"/>
    </source>
</evidence>
<dbReference type="GO" id="GO:0000145">
    <property type="term" value="C:exocyst"/>
    <property type="evidence" value="ECO:0007669"/>
    <property type="project" value="TreeGrafter"/>
</dbReference>
<keyword evidence="2" id="KW-0813">Transport</keyword>
<evidence type="ECO:0000256" key="4">
    <source>
        <dbReference type="ARBA" id="ARBA00023054"/>
    </source>
</evidence>
<feature type="domain" description="Exocyst complex component Sec10-like alpha-helical bundle" evidence="7">
    <location>
        <begin position="180"/>
        <end position="817"/>
    </location>
</feature>
<dbReference type="PANTHER" id="PTHR12100:SF0">
    <property type="entry name" value="EXOCYST COMPLEX COMPONENT 5"/>
    <property type="match status" value="1"/>
</dbReference>
<keyword evidence="4 5" id="KW-0175">Coiled coil</keyword>
<evidence type="ECO:0000313" key="10">
    <source>
        <dbReference type="Proteomes" id="UP000774326"/>
    </source>
</evidence>
<evidence type="ECO:0000256" key="6">
    <source>
        <dbReference type="SAM" id="MobiDB-lite"/>
    </source>
</evidence>
<evidence type="ECO:0000259" key="7">
    <source>
        <dbReference type="Pfam" id="PF07393"/>
    </source>
</evidence>
<dbReference type="EMBL" id="JAEUBG010004735">
    <property type="protein sequence ID" value="KAH3680438.1"/>
    <property type="molecule type" value="Genomic_DNA"/>
</dbReference>
<protein>
    <recommendedName>
        <fullName evidence="11">Exocyst complex component Sec10</fullName>
    </recommendedName>
</protein>
<dbReference type="Pfam" id="PF20667">
    <property type="entry name" value="Sec10_N"/>
    <property type="match status" value="1"/>
</dbReference>
<name>A0A9P8PY33_WICPI</name>
<evidence type="ECO:0008006" key="11">
    <source>
        <dbReference type="Google" id="ProtNLM"/>
    </source>
</evidence>
<reference evidence="9" key="1">
    <citation type="journal article" date="2021" name="Open Biol.">
        <title>Shared evolutionary footprints suggest mitochondrial oxidative damage underlies multiple complex I losses in fungi.</title>
        <authorList>
            <person name="Schikora-Tamarit M.A."/>
            <person name="Marcet-Houben M."/>
            <person name="Nosek J."/>
            <person name="Gabaldon T."/>
        </authorList>
    </citation>
    <scope>NUCLEOTIDE SEQUENCE</scope>
    <source>
        <strain evidence="9">CBS2887</strain>
    </source>
</reference>
<dbReference type="GO" id="GO:0006887">
    <property type="term" value="P:exocytosis"/>
    <property type="evidence" value="ECO:0007669"/>
    <property type="project" value="UniProtKB-KW"/>
</dbReference>
<keyword evidence="10" id="KW-1185">Reference proteome</keyword>
<evidence type="ECO:0000259" key="8">
    <source>
        <dbReference type="Pfam" id="PF20667"/>
    </source>
</evidence>
<dbReference type="GO" id="GO:0006893">
    <property type="term" value="P:Golgi to plasma membrane transport"/>
    <property type="evidence" value="ECO:0007669"/>
    <property type="project" value="TreeGrafter"/>
</dbReference>
<keyword evidence="3" id="KW-0268">Exocytosis</keyword>
<dbReference type="InterPro" id="IPR048625">
    <property type="entry name" value="Sec10_N"/>
</dbReference>
<feature type="coiled-coil region" evidence="5">
    <location>
        <begin position="61"/>
        <end position="88"/>
    </location>
</feature>
<dbReference type="InterPro" id="IPR048627">
    <property type="entry name" value="Sec10_HB"/>
</dbReference>
<dbReference type="InterPro" id="IPR009976">
    <property type="entry name" value="Sec10-like"/>
</dbReference>
<gene>
    <name evidence="9" type="ORF">WICPIJ_008287</name>
</gene>
<dbReference type="AlphaFoldDB" id="A0A9P8PY33"/>